<evidence type="ECO:0000256" key="2">
    <source>
        <dbReference type="ARBA" id="ARBA00023015"/>
    </source>
</evidence>
<dbReference type="CDD" id="cd08414">
    <property type="entry name" value="PBP2_LTTR_aromatics_like"/>
    <property type="match status" value="1"/>
</dbReference>
<protein>
    <submittedName>
        <fullName evidence="6">LysR family transcriptional regulator</fullName>
    </submittedName>
</protein>
<evidence type="ECO:0000256" key="1">
    <source>
        <dbReference type="ARBA" id="ARBA00009437"/>
    </source>
</evidence>
<sequence length="296" mass="32443">MELRDIEIFLTLAEELHFGRTADRLLVSRARVSQAVKLQERRIGAPLFERTSRNVTLTPIGARLRDDLAEGYRLINEGIARASSAAKGLTGVLRLGIMDAMLHEIHAVTDLFRERHPECRLQIREAQIGDPFGPLRSGAVDVQLVWLPVEEPDLTVGPVVVTEPLVLAVSSRHHLAGRDTVSLEDLAEGPVFQAVSNIPAYWEEAINPRVTPSGKPIPRGPEVATVHETLANIAAGLGMSPVPAHAPKYFAREDIAYIPIHDAAELRWALVWRSAGESALVRAFAQAARDAGTRRV</sequence>
<name>A0ABV3D902_9ACTN</name>
<dbReference type="InterPro" id="IPR000847">
    <property type="entry name" value="LysR_HTH_N"/>
</dbReference>
<comment type="similarity">
    <text evidence="1">Belongs to the LysR transcriptional regulatory family.</text>
</comment>
<keyword evidence="4" id="KW-0804">Transcription</keyword>
<dbReference type="InterPro" id="IPR036390">
    <property type="entry name" value="WH_DNA-bd_sf"/>
</dbReference>
<dbReference type="PROSITE" id="PS50931">
    <property type="entry name" value="HTH_LYSR"/>
    <property type="match status" value="1"/>
</dbReference>
<keyword evidence="2" id="KW-0805">Transcription regulation</keyword>
<evidence type="ECO:0000313" key="6">
    <source>
        <dbReference type="EMBL" id="MEU8132220.1"/>
    </source>
</evidence>
<dbReference type="Proteomes" id="UP001551482">
    <property type="component" value="Unassembled WGS sequence"/>
</dbReference>
<dbReference type="EMBL" id="JBEZFP010000003">
    <property type="protein sequence ID" value="MEU8132220.1"/>
    <property type="molecule type" value="Genomic_DNA"/>
</dbReference>
<dbReference type="PANTHER" id="PTHR30346:SF0">
    <property type="entry name" value="HCA OPERON TRANSCRIPTIONAL ACTIVATOR HCAR"/>
    <property type="match status" value="1"/>
</dbReference>
<dbReference type="Gene3D" id="3.40.190.10">
    <property type="entry name" value="Periplasmic binding protein-like II"/>
    <property type="match status" value="2"/>
</dbReference>
<dbReference type="PANTHER" id="PTHR30346">
    <property type="entry name" value="TRANSCRIPTIONAL DUAL REGULATOR HCAR-RELATED"/>
    <property type="match status" value="1"/>
</dbReference>
<dbReference type="Pfam" id="PF00126">
    <property type="entry name" value="HTH_1"/>
    <property type="match status" value="1"/>
</dbReference>
<proteinExistence type="inferred from homology"/>
<gene>
    <name evidence="6" type="ORF">AB0C36_01800</name>
</gene>
<organism evidence="6 7">
    <name type="scientific">Streptodolium elevatio</name>
    <dbReference type="NCBI Taxonomy" id="3157996"/>
    <lineage>
        <taxon>Bacteria</taxon>
        <taxon>Bacillati</taxon>
        <taxon>Actinomycetota</taxon>
        <taxon>Actinomycetes</taxon>
        <taxon>Kitasatosporales</taxon>
        <taxon>Streptomycetaceae</taxon>
        <taxon>Streptodolium</taxon>
    </lineage>
</organism>
<evidence type="ECO:0000256" key="3">
    <source>
        <dbReference type="ARBA" id="ARBA00023125"/>
    </source>
</evidence>
<reference evidence="6 7" key="1">
    <citation type="submission" date="2024-06" db="EMBL/GenBank/DDBJ databases">
        <title>The Natural Products Discovery Center: Release of the First 8490 Sequenced Strains for Exploring Actinobacteria Biosynthetic Diversity.</title>
        <authorList>
            <person name="Kalkreuter E."/>
            <person name="Kautsar S.A."/>
            <person name="Yang D."/>
            <person name="Bader C.D."/>
            <person name="Teijaro C.N."/>
            <person name="Fluegel L."/>
            <person name="Davis C.M."/>
            <person name="Simpson J.R."/>
            <person name="Lauterbach L."/>
            <person name="Steele A.D."/>
            <person name="Gui C."/>
            <person name="Meng S."/>
            <person name="Li G."/>
            <person name="Viehrig K."/>
            <person name="Ye F."/>
            <person name="Su P."/>
            <person name="Kiefer A.F."/>
            <person name="Nichols A."/>
            <person name="Cepeda A.J."/>
            <person name="Yan W."/>
            <person name="Fan B."/>
            <person name="Jiang Y."/>
            <person name="Adhikari A."/>
            <person name="Zheng C.-J."/>
            <person name="Schuster L."/>
            <person name="Cowan T.M."/>
            <person name="Smanski M.J."/>
            <person name="Chevrette M.G."/>
            <person name="De Carvalho L.P.S."/>
            <person name="Shen B."/>
        </authorList>
    </citation>
    <scope>NUCLEOTIDE SEQUENCE [LARGE SCALE GENOMIC DNA]</scope>
    <source>
        <strain evidence="6 7">NPDC048946</strain>
    </source>
</reference>
<evidence type="ECO:0000259" key="5">
    <source>
        <dbReference type="PROSITE" id="PS50931"/>
    </source>
</evidence>
<dbReference type="Gene3D" id="1.10.10.10">
    <property type="entry name" value="Winged helix-like DNA-binding domain superfamily/Winged helix DNA-binding domain"/>
    <property type="match status" value="1"/>
</dbReference>
<evidence type="ECO:0000313" key="7">
    <source>
        <dbReference type="Proteomes" id="UP001551482"/>
    </source>
</evidence>
<dbReference type="RefSeq" id="WP_358347697.1">
    <property type="nucleotide sequence ID" value="NZ_JBEZFP010000003.1"/>
</dbReference>
<dbReference type="InterPro" id="IPR005119">
    <property type="entry name" value="LysR_subst-bd"/>
</dbReference>
<dbReference type="InterPro" id="IPR036388">
    <property type="entry name" value="WH-like_DNA-bd_sf"/>
</dbReference>
<comment type="caution">
    <text evidence="6">The sequence shown here is derived from an EMBL/GenBank/DDBJ whole genome shotgun (WGS) entry which is preliminary data.</text>
</comment>
<dbReference type="SUPFAM" id="SSF46785">
    <property type="entry name" value="Winged helix' DNA-binding domain"/>
    <property type="match status" value="1"/>
</dbReference>
<keyword evidence="3" id="KW-0238">DNA-binding</keyword>
<accession>A0ABV3D902</accession>
<evidence type="ECO:0000256" key="4">
    <source>
        <dbReference type="ARBA" id="ARBA00023163"/>
    </source>
</evidence>
<dbReference type="SUPFAM" id="SSF53850">
    <property type="entry name" value="Periplasmic binding protein-like II"/>
    <property type="match status" value="1"/>
</dbReference>
<feature type="domain" description="HTH lysR-type" evidence="5">
    <location>
        <begin position="1"/>
        <end position="58"/>
    </location>
</feature>
<dbReference type="Pfam" id="PF03466">
    <property type="entry name" value="LysR_substrate"/>
    <property type="match status" value="1"/>
</dbReference>
<keyword evidence="7" id="KW-1185">Reference proteome</keyword>